<dbReference type="RefSeq" id="WP_163572713.1">
    <property type="nucleotide sequence ID" value="NZ_BAAANY010000031.1"/>
</dbReference>
<dbReference type="Pfam" id="PF13828">
    <property type="entry name" value="DUF4190"/>
    <property type="match status" value="1"/>
</dbReference>
<keyword evidence="4" id="KW-1185">Reference proteome</keyword>
<dbReference type="InterPro" id="IPR025241">
    <property type="entry name" value="DUF4190"/>
</dbReference>
<keyword evidence="1" id="KW-0812">Transmembrane</keyword>
<feature type="domain" description="DUF4190" evidence="2">
    <location>
        <begin position="32"/>
        <end position="84"/>
    </location>
</feature>
<name>A0ABP4UI45_9ACTN</name>
<dbReference type="Proteomes" id="UP001500618">
    <property type="component" value="Unassembled WGS sequence"/>
</dbReference>
<accession>A0ABP4UI45</accession>
<protein>
    <recommendedName>
        <fullName evidence="2">DUF4190 domain-containing protein</fullName>
    </recommendedName>
</protein>
<comment type="caution">
    <text evidence="3">The sequence shown here is derived from an EMBL/GenBank/DDBJ whole genome shotgun (WGS) entry which is preliminary data.</text>
</comment>
<evidence type="ECO:0000256" key="1">
    <source>
        <dbReference type="SAM" id="Phobius"/>
    </source>
</evidence>
<keyword evidence="1" id="KW-0472">Membrane</keyword>
<reference evidence="4" key="1">
    <citation type="journal article" date="2019" name="Int. J. Syst. Evol. Microbiol.">
        <title>The Global Catalogue of Microorganisms (GCM) 10K type strain sequencing project: providing services to taxonomists for standard genome sequencing and annotation.</title>
        <authorList>
            <consortium name="The Broad Institute Genomics Platform"/>
            <consortium name="The Broad Institute Genome Sequencing Center for Infectious Disease"/>
            <person name="Wu L."/>
            <person name="Ma J."/>
        </authorList>
    </citation>
    <scope>NUCLEOTIDE SEQUENCE [LARGE SCALE GENOMIC DNA]</scope>
    <source>
        <strain evidence="4">JCM 14718</strain>
    </source>
</reference>
<feature type="transmembrane region" description="Helical" evidence="1">
    <location>
        <begin position="72"/>
        <end position="92"/>
    </location>
</feature>
<evidence type="ECO:0000313" key="3">
    <source>
        <dbReference type="EMBL" id="GAA1706011.1"/>
    </source>
</evidence>
<evidence type="ECO:0000259" key="2">
    <source>
        <dbReference type="Pfam" id="PF13828"/>
    </source>
</evidence>
<dbReference type="EMBL" id="BAAANY010000031">
    <property type="protein sequence ID" value="GAA1706011.1"/>
    <property type="molecule type" value="Genomic_DNA"/>
</dbReference>
<sequence length="118" mass="12546">MTYQPPVTGGPYGPNGPYPYPYPPARRTNTMAVLALVFSFVFAPVGIFLGYRAKKEIARTGEDGDGLATAGIIVGWVHCGIWALVFLIWIAFIVLYVVFAISLVGAAGAAGSTNALFF</sequence>
<evidence type="ECO:0000313" key="4">
    <source>
        <dbReference type="Proteomes" id="UP001500618"/>
    </source>
</evidence>
<organism evidence="3 4">
    <name type="scientific">Fodinicola feengrottensis</name>
    <dbReference type="NCBI Taxonomy" id="435914"/>
    <lineage>
        <taxon>Bacteria</taxon>
        <taxon>Bacillati</taxon>
        <taxon>Actinomycetota</taxon>
        <taxon>Actinomycetes</taxon>
        <taxon>Mycobacteriales</taxon>
        <taxon>Fodinicola</taxon>
    </lineage>
</organism>
<keyword evidence="1" id="KW-1133">Transmembrane helix</keyword>
<feature type="transmembrane region" description="Helical" evidence="1">
    <location>
        <begin position="31"/>
        <end position="51"/>
    </location>
</feature>
<proteinExistence type="predicted"/>
<feature type="transmembrane region" description="Helical" evidence="1">
    <location>
        <begin position="98"/>
        <end position="117"/>
    </location>
</feature>
<gene>
    <name evidence="3" type="ORF">GCM10009765_64310</name>
</gene>